<dbReference type="PANTHER" id="PTHR12172">
    <property type="entry name" value="CELL CYCLE CHECKPOINT PROTEIN RAD17"/>
    <property type="match status" value="1"/>
</dbReference>
<name>A0A4U7B763_9PEZI</name>
<feature type="compositionally biased region" description="Gly residues" evidence="8">
    <location>
        <begin position="814"/>
        <end position="823"/>
    </location>
</feature>
<evidence type="ECO:0000256" key="7">
    <source>
        <dbReference type="ARBA" id="ARBA00023306"/>
    </source>
</evidence>
<feature type="region of interest" description="Disordered" evidence="8">
    <location>
        <begin position="297"/>
        <end position="317"/>
    </location>
</feature>
<comment type="similarity">
    <text evidence="2">Belongs to the rad17/RAD24 family.</text>
</comment>
<dbReference type="EMBL" id="PTQR01000028">
    <property type="protein sequence ID" value="TKX25501.1"/>
    <property type="molecule type" value="Genomic_DNA"/>
</dbReference>
<dbReference type="GO" id="GO:0005634">
    <property type="term" value="C:nucleus"/>
    <property type="evidence" value="ECO:0007669"/>
    <property type="project" value="UniProtKB-SubCell"/>
</dbReference>
<feature type="compositionally biased region" description="Acidic residues" evidence="8">
    <location>
        <begin position="791"/>
        <end position="801"/>
    </location>
</feature>
<keyword evidence="3" id="KW-0547">Nucleotide-binding</keyword>
<evidence type="ECO:0000256" key="1">
    <source>
        <dbReference type="ARBA" id="ARBA00004123"/>
    </source>
</evidence>
<evidence type="ECO:0000256" key="6">
    <source>
        <dbReference type="ARBA" id="ARBA00023242"/>
    </source>
</evidence>
<gene>
    <name evidence="9" type="ORF">C1H76_2151</name>
</gene>
<comment type="caution">
    <text evidence="9">The sequence shown here is derived from an EMBL/GenBank/DDBJ whole genome shotgun (WGS) entry which is preliminary data.</text>
</comment>
<feature type="compositionally biased region" description="Low complexity" evidence="8">
    <location>
        <begin position="298"/>
        <end position="311"/>
    </location>
</feature>
<feature type="compositionally biased region" description="Acidic residues" evidence="8">
    <location>
        <begin position="15"/>
        <end position="34"/>
    </location>
</feature>
<keyword evidence="7" id="KW-0131">Cell cycle</keyword>
<protein>
    <submittedName>
        <fullName evidence="9">Putative checkpoint protein rad17</fullName>
    </submittedName>
</protein>
<dbReference type="Proteomes" id="UP000308133">
    <property type="component" value="Unassembled WGS sequence"/>
</dbReference>
<dbReference type="GO" id="GO:0003689">
    <property type="term" value="F:DNA clamp loader activity"/>
    <property type="evidence" value="ECO:0007669"/>
    <property type="project" value="TreeGrafter"/>
</dbReference>
<dbReference type="GO" id="GO:0005524">
    <property type="term" value="F:ATP binding"/>
    <property type="evidence" value="ECO:0007669"/>
    <property type="project" value="UniProtKB-KW"/>
</dbReference>
<evidence type="ECO:0000313" key="9">
    <source>
        <dbReference type="EMBL" id="TKX25501.1"/>
    </source>
</evidence>
<feature type="region of interest" description="Disordered" evidence="8">
    <location>
        <begin position="780"/>
        <end position="824"/>
    </location>
</feature>
<dbReference type="SUPFAM" id="SSF52540">
    <property type="entry name" value="P-loop containing nucleoside triphosphate hydrolases"/>
    <property type="match status" value="2"/>
</dbReference>
<dbReference type="Gene3D" id="3.40.50.300">
    <property type="entry name" value="P-loop containing nucleotide triphosphate hydrolases"/>
    <property type="match status" value="1"/>
</dbReference>
<dbReference type="GO" id="GO:0003682">
    <property type="term" value="F:chromatin binding"/>
    <property type="evidence" value="ECO:0007669"/>
    <property type="project" value="TreeGrafter"/>
</dbReference>
<keyword evidence="4" id="KW-0227">DNA damage</keyword>
<comment type="subcellular location">
    <subcellularLocation>
        <location evidence="1">Nucleus</location>
    </subcellularLocation>
</comment>
<dbReference type="InterPro" id="IPR027417">
    <property type="entry name" value="P-loop_NTPase"/>
</dbReference>
<dbReference type="PANTHER" id="PTHR12172:SF0">
    <property type="entry name" value="CELL CYCLE CHECKPOINT PROTEIN RAD17"/>
    <property type="match status" value="1"/>
</dbReference>
<sequence>MAPTRGSRKTVVISSDEEYGSAQDLEDILTDEESTQPASKKQSESPFKALKDKGKKSGSKKLSSATSSPQKKTKSKAPPPKADGGKSKGTLFSFFNAATQRQQTSSQQSTPPPPKPHSQSEKEDIVDAIEDGEGEVSFVNGSRTVLAARKRKQDDTSHLFDPKAYGAAGASQKFRKTTAGAKVSSTEKEVDRRPWMERFGPVNLEELAVHNKKVKDVRNLIEESLSPRARPRLIVLKGPAGTGKTTTVQLLAQAMNLHIKEWRNPVNVDIGSESFISTSAQFEDFILRSSKFSGLDLTSNPTTSNPSTKPASPSPPGRHILLIEEFPITLTRSSPILLSFRATLQAHLSAPSNPTSPIAPVILILSETLLSSSTSSSSDALTPHRLLGPSLLSHPLASVLEFNPIAPTLLTKALSLTATKESRVSGRRRTPGPAVLAKLAEMGDIRSAVSALEFLCLRGDDEGGWGAKVSFGKVKGRSAGLGGEQGITEREREALRVVGGREGALGLWHAVGKVVYNKRVEAAARGRGSGGDANGVVNGAGKGDQGGMAGLINVGTEGIAAPPEHLKHLHKSKVPENEPDGLLLELGTDISTFVAAVHENIIPSCVVADSEKTMESIDECLAVMSDADALSVDRFAGSGGGYGPGTAAEGLRQEEIVFHTAVRGSQFWLPYPVKRENSQAEKRRGNVMNWPRSLRLWRGREEMDDLVELVGEEYSKILMGAVNNVDEENDDGLYGLPSAGSKMDVILEMAPYLRLVHEGRRTVGTMRDRVRKVTRFETLHMHGLPGSGGGDGDEEDDEDEELGLKRERRTRTGKGAGDGGFMGLGVEEDVKGLVLSDDDIVDE</sequence>
<keyword evidence="6" id="KW-0539">Nucleus</keyword>
<evidence type="ECO:0000256" key="3">
    <source>
        <dbReference type="ARBA" id="ARBA00022741"/>
    </source>
</evidence>
<dbReference type="GO" id="GO:0033314">
    <property type="term" value="P:mitotic DNA replication checkpoint signaling"/>
    <property type="evidence" value="ECO:0007669"/>
    <property type="project" value="TreeGrafter"/>
</dbReference>
<keyword evidence="5" id="KW-0067">ATP-binding</keyword>
<dbReference type="InterPro" id="IPR004582">
    <property type="entry name" value="Checkpoint_prot_Rad17_Rad24"/>
</dbReference>
<feature type="compositionally biased region" description="Low complexity" evidence="8">
    <location>
        <begin position="60"/>
        <end position="70"/>
    </location>
</feature>
<evidence type="ECO:0000256" key="2">
    <source>
        <dbReference type="ARBA" id="ARBA00006168"/>
    </source>
</evidence>
<dbReference type="AlphaFoldDB" id="A0A4U7B763"/>
<feature type="compositionally biased region" description="Low complexity" evidence="8">
    <location>
        <begin position="99"/>
        <end position="109"/>
    </location>
</feature>
<reference evidence="9 10" key="1">
    <citation type="submission" date="2018-02" db="EMBL/GenBank/DDBJ databases">
        <title>Draft genome sequences of Elsinoe sp., causing black scab on jojoba.</title>
        <authorList>
            <person name="Stodart B."/>
            <person name="Jeffress S."/>
            <person name="Ash G."/>
            <person name="Arun Chinnappa K."/>
        </authorList>
    </citation>
    <scope>NUCLEOTIDE SEQUENCE [LARGE SCALE GENOMIC DNA]</scope>
    <source>
        <strain evidence="9 10">Hillstone_2</strain>
    </source>
</reference>
<proteinExistence type="inferred from homology"/>
<dbReference type="GO" id="GO:0000077">
    <property type="term" value="P:DNA damage checkpoint signaling"/>
    <property type="evidence" value="ECO:0007669"/>
    <property type="project" value="TreeGrafter"/>
</dbReference>
<evidence type="ECO:0000256" key="4">
    <source>
        <dbReference type="ARBA" id="ARBA00022763"/>
    </source>
</evidence>
<evidence type="ECO:0000313" key="10">
    <source>
        <dbReference type="Proteomes" id="UP000308133"/>
    </source>
</evidence>
<dbReference type="GO" id="GO:0006281">
    <property type="term" value="P:DNA repair"/>
    <property type="evidence" value="ECO:0007669"/>
    <property type="project" value="InterPro"/>
</dbReference>
<dbReference type="Pfam" id="PF03215">
    <property type="entry name" value="Rad17"/>
    <property type="match status" value="1"/>
</dbReference>
<evidence type="ECO:0000256" key="8">
    <source>
        <dbReference type="SAM" id="MobiDB-lite"/>
    </source>
</evidence>
<evidence type="ECO:0000256" key="5">
    <source>
        <dbReference type="ARBA" id="ARBA00022840"/>
    </source>
</evidence>
<feature type="region of interest" description="Disordered" evidence="8">
    <location>
        <begin position="1"/>
        <end position="125"/>
    </location>
</feature>
<accession>A0A4U7B763</accession>
<organism evidence="9 10">
    <name type="scientific">Elsinoe australis</name>
    <dbReference type="NCBI Taxonomy" id="40998"/>
    <lineage>
        <taxon>Eukaryota</taxon>
        <taxon>Fungi</taxon>
        <taxon>Dikarya</taxon>
        <taxon>Ascomycota</taxon>
        <taxon>Pezizomycotina</taxon>
        <taxon>Dothideomycetes</taxon>
        <taxon>Dothideomycetidae</taxon>
        <taxon>Myriangiales</taxon>
        <taxon>Elsinoaceae</taxon>
        <taxon>Elsinoe</taxon>
    </lineage>
</organism>